<gene>
    <name evidence="2" type="ORF">IT779_11375</name>
</gene>
<dbReference type="Pfam" id="PF14302">
    <property type="entry name" value="DUF4377"/>
    <property type="match status" value="1"/>
</dbReference>
<reference evidence="2" key="1">
    <citation type="submission" date="2020-11" db="EMBL/GenBank/DDBJ databases">
        <title>Nocardia NEAU-351.nov., a novel actinomycete isolated from the cow dung.</title>
        <authorList>
            <person name="Zhang X."/>
        </authorList>
    </citation>
    <scope>NUCLEOTIDE SEQUENCE</scope>
    <source>
        <strain evidence="2">NEAU-351</strain>
    </source>
</reference>
<dbReference type="EMBL" id="JADMLG010000004">
    <property type="protein sequence ID" value="MBH0776883.1"/>
    <property type="molecule type" value="Genomic_DNA"/>
</dbReference>
<sequence>MHPRLPSAVLAGTALLALTGCGDGGDGEPSVAPAPENAAMTFPVEVAPDTMTCTGVATKQCLQIRRSPNGAWELFYDTIEGFDFQPGYRYHLKVQQIPVRNPPADAAPVKWKLLTVVDKQPRN</sequence>
<name>A0A931IBQ2_9NOCA</name>
<accession>A0A931IBQ2</accession>
<evidence type="ECO:0000259" key="1">
    <source>
        <dbReference type="Pfam" id="PF14302"/>
    </source>
</evidence>
<dbReference type="RefSeq" id="WP_196149236.1">
    <property type="nucleotide sequence ID" value="NZ_JADMLG010000004.1"/>
</dbReference>
<feature type="domain" description="DUF4377" evidence="1">
    <location>
        <begin position="45"/>
        <end position="119"/>
    </location>
</feature>
<comment type="caution">
    <text evidence="2">The sequence shown here is derived from an EMBL/GenBank/DDBJ whole genome shotgun (WGS) entry which is preliminary data.</text>
</comment>
<dbReference type="AlphaFoldDB" id="A0A931IBQ2"/>
<dbReference type="Proteomes" id="UP000655751">
    <property type="component" value="Unassembled WGS sequence"/>
</dbReference>
<dbReference type="PROSITE" id="PS51257">
    <property type="entry name" value="PROKAR_LIPOPROTEIN"/>
    <property type="match status" value="1"/>
</dbReference>
<keyword evidence="3" id="KW-1185">Reference proteome</keyword>
<organism evidence="2 3">
    <name type="scientific">Nocardia bovistercoris</name>
    <dbReference type="NCBI Taxonomy" id="2785916"/>
    <lineage>
        <taxon>Bacteria</taxon>
        <taxon>Bacillati</taxon>
        <taxon>Actinomycetota</taxon>
        <taxon>Actinomycetes</taxon>
        <taxon>Mycobacteriales</taxon>
        <taxon>Nocardiaceae</taxon>
        <taxon>Nocardia</taxon>
    </lineage>
</organism>
<protein>
    <submittedName>
        <fullName evidence="2">DUF4377 domain-containing protein</fullName>
    </submittedName>
</protein>
<proteinExistence type="predicted"/>
<dbReference type="InterPro" id="IPR025485">
    <property type="entry name" value="DUF4377"/>
</dbReference>
<evidence type="ECO:0000313" key="3">
    <source>
        <dbReference type="Proteomes" id="UP000655751"/>
    </source>
</evidence>
<evidence type="ECO:0000313" key="2">
    <source>
        <dbReference type="EMBL" id="MBH0776883.1"/>
    </source>
</evidence>